<reference evidence="1 2" key="1">
    <citation type="submission" date="2021-06" db="EMBL/GenBank/DDBJ databases">
        <authorList>
            <person name="Kallberg Y."/>
            <person name="Tangrot J."/>
            <person name="Rosling A."/>
        </authorList>
    </citation>
    <scope>NUCLEOTIDE SEQUENCE [LARGE SCALE GENOMIC DNA]</scope>
    <source>
        <strain evidence="1 2">120-4 pot B 10/14</strain>
    </source>
</reference>
<evidence type="ECO:0000313" key="2">
    <source>
        <dbReference type="Proteomes" id="UP000789901"/>
    </source>
</evidence>
<dbReference type="EMBL" id="CAJVQB010001703">
    <property type="protein sequence ID" value="CAG8546774.1"/>
    <property type="molecule type" value="Genomic_DNA"/>
</dbReference>
<feature type="non-terminal residue" evidence="1">
    <location>
        <position position="1"/>
    </location>
</feature>
<dbReference type="Proteomes" id="UP000789901">
    <property type="component" value="Unassembled WGS sequence"/>
</dbReference>
<name>A0ABN7UA37_GIGMA</name>
<organism evidence="1 2">
    <name type="scientific">Gigaspora margarita</name>
    <dbReference type="NCBI Taxonomy" id="4874"/>
    <lineage>
        <taxon>Eukaryota</taxon>
        <taxon>Fungi</taxon>
        <taxon>Fungi incertae sedis</taxon>
        <taxon>Mucoromycota</taxon>
        <taxon>Glomeromycotina</taxon>
        <taxon>Glomeromycetes</taxon>
        <taxon>Diversisporales</taxon>
        <taxon>Gigasporaceae</taxon>
        <taxon>Gigaspora</taxon>
    </lineage>
</organism>
<gene>
    <name evidence="1" type="ORF">GMARGA_LOCUS4356</name>
</gene>
<sequence>AEDLMVTLRLKVAVGYEVRFERRLGDEIQELKSKIKLQGEKIRALKSLKTDQDTEVAEIATLLDKQIHSENSKELYYLIRKFDYDIKHGAVTIDTPVSELKEILSGKYGKLIYDLDDQGFTSLVDTERPRLNVRIALPEFNVPEFDLRALMVLGLPCLRNKGTL</sequence>
<evidence type="ECO:0000313" key="1">
    <source>
        <dbReference type="EMBL" id="CAG8546774.1"/>
    </source>
</evidence>
<dbReference type="InterPro" id="IPR009068">
    <property type="entry name" value="uS15_NS1_RNA-bd_sf"/>
</dbReference>
<proteinExistence type="predicted"/>
<protein>
    <submittedName>
        <fullName evidence="1">31591_t:CDS:1</fullName>
    </submittedName>
</protein>
<dbReference type="Gene3D" id="1.10.287.10">
    <property type="entry name" value="S15/NS1, RNA-binding"/>
    <property type="match status" value="1"/>
</dbReference>
<comment type="caution">
    <text evidence="1">The sequence shown here is derived from an EMBL/GenBank/DDBJ whole genome shotgun (WGS) entry which is preliminary data.</text>
</comment>
<dbReference type="SUPFAM" id="SSF47060">
    <property type="entry name" value="S15/NS1 RNA-binding domain"/>
    <property type="match status" value="1"/>
</dbReference>
<keyword evidence="2" id="KW-1185">Reference proteome</keyword>
<accession>A0ABN7UA37</accession>